<gene>
    <name evidence="2" type="ORF">BIW11_01770</name>
</gene>
<dbReference type="OrthoDB" id="6340111at2759"/>
<accession>A0A1V9X8Y8</accession>
<sequence>MMMELAGATDLTMGSSPRQTPGHPGHPYRTIDSEMAHEQKTRLPNWTEEEKNVLIQEVRRRAAVLTTPRAKGMSHLKEK</sequence>
<name>A0A1V9X8Y8_9ACAR</name>
<reference evidence="2 3" key="1">
    <citation type="journal article" date="2017" name="Gigascience">
        <title>Draft genome of the honey bee ectoparasitic mite, Tropilaelaps mercedesae, is shaped by the parasitic life history.</title>
        <authorList>
            <person name="Dong X."/>
            <person name="Armstrong S.D."/>
            <person name="Xia D."/>
            <person name="Makepeace B.L."/>
            <person name="Darby A.C."/>
            <person name="Kadowaki T."/>
        </authorList>
    </citation>
    <scope>NUCLEOTIDE SEQUENCE [LARGE SCALE GENOMIC DNA]</scope>
    <source>
        <strain evidence="2">Wuxi-XJTLU</strain>
    </source>
</reference>
<dbReference type="EMBL" id="MNPL01019571">
    <property type="protein sequence ID" value="OQR69863.1"/>
    <property type="molecule type" value="Genomic_DNA"/>
</dbReference>
<evidence type="ECO:0000256" key="1">
    <source>
        <dbReference type="SAM" id="MobiDB-lite"/>
    </source>
</evidence>
<protein>
    <submittedName>
        <fullName evidence="2">Uncharacterized protein</fullName>
    </submittedName>
</protein>
<keyword evidence="3" id="KW-1185">Reference proteome</keyword>
<evidence type="ECO:0000313" key="3">
    <source>
        <dbReference type="Proteomes" id="UP000192247"/>
    </source>
</evidence>
<dbReference type="Proteomes" id="UP000192247">
    <property type="component" value="Unassembled WGS sequence"/>
</dbReference>
<proteinExistence type="predicted"/>
<feature type="non-terminal residue" evidence="2">
    <location>
        <position position="79"/>
    </location>
</feature>
<feature type="region of interest" description="Disordered" evidence="1">
    <location>
        <begin position="1"/>
        <end position="30"/>
    </location>
</feature>
<organism evidence="2 3">
    <name type="scientific">Tropilaelaps mercedesae</name>
    <dbReference type="NCBI Taxonomy" id="418985"/>
    <lineage>
        <taxon>Eukaryota</taxon>
        <taxon>Metazoa</taxon>
        <taxon>Ecdysozoa</taxon>
        <taxon>Arthropoda</taxon>
        <taxon>Chelicerata</taxon>
        <taxon>Arachnida</taxon>
        <taxon>Acari</taxon>
        <taxon>Parasitiformes</taxon>
        <taxon>Mesostigmata</taxon>
        <taxon>Gamasina</taxon>
        <taxon>Dermanyssoidea</taxon>
        <taxon>Laelapidae</taxon>
        <taxon>Tropilaelaps</taxon>
    </lineage>
</organism>
<dbReference type="AlphaFoldDB" id="A0A1V9X8Y8"/>
<dbReference type="InParanoid" id="A0A1V9X8Y8"/>
<comment type="caution">
    <text evidence="2">The sequence shown here is derived from an EMBL/GenBank/DDBJ whole genome shotgun (WGS) entry which is preliminary data.</text>
</comment>
<evidence type="ECO:0000313" key="2">
    <source>
        <dbReference type="EMBL" id="OQR69863.1"/>
    </source>
</evidence>